<dbReference type="PROSITE" id="PS51257">
    <property type="entry name" value="PROKAR_LIPOPROTEIN"/>
    <property type="match status" value="1"/>
</dbReference>
<dbReference type="SUPFAM" id="SSF56425">
    <property type="entry name" value="Succinate dehydrogenase/fumarate reductase flavoprotein, catalytic domain"/>
    <property type="match status" value="1"/>
</dbReference>
<dbReference type="PANTHER" id="PTHR43400">
    <property type="entry name" value="FUMARATE REDUCTASE"/>
    <property type="match status" value="1"/>
</dbReference>
<evidence type="ECO:0000256" key="2">
    <source>
        <dbReference type="ARBA" id="ARBA00022630"/>
    </source>
</evidence>
<evidence type="ECO:0000256" key="1">
    <source>
        <dbReference type="ARBA" id="ARBA00001974"/>
    </source>
</evidence>
<sequence>MFNAEKNGISVSRRSFIAAAGIGALGIAGLGVLGCAPNGAKAEAGGTSATEPGPDETVNVEVCVLGAGPAGVTAAIEAAEAGADVLVIDLNSSVTGNGHSMTACDTEYQHALGNNETAEEFAEYLMHYEDNPNTDKDLTLFLARESTGIVDWLSDHGVEWAGVTAADPEPFEIPRVFVTVHGRDAQKAFVEPLEKAAQDAGVRFMFDTEATGLIQDEVGAITGVEAAGADGHKVTVNARSIVLATGGYGRDDELLRRYAPKIPNCGALEGAGVWSRGTGFAIREGLKAGAEIIGGGGHLMYKNLEGANADHCGQALHVGVDGRRFCDESMNRLDRAAKAADLGLTDVFIIYDNELPSTLYTGTSSSGGTATTSGDGSVDDALQAAIDAGTVFKADTIEGLARKIGINESVLANTVDSYNAWCQSGVDEEFGKPAEKVALVLDPDRKDPNGTEQIERTVQLLNEIKTPPFYATKCFINSYQLPSTFGGLKINDRAEVLDTGGNPIPNLYSGGEASNGAALGRVYVTSGMQMMNAFCFGRVAGESAASNSAS</sequence>
<evidence type="ECO:0000313" key="7">
    <source>
        <dbReference type="Proteomes" id="UP001320544"/>
    </source>
</evidence>
<evidence type="ECO:0000313" key="6">
    <source>
        <dbReference type="EMBL" id="BDE95254.1"/>
    </source>
</evidence>
<accession>A0ABN6MBA9</accession>
<gene>
    <name evidence="6" type="ORF">CE91St30_05870</name>
</gene>
<keyword evidence="4" id="KW-0560">Oxidoreductase</keyword>
<organism evidence="6 7">
    <name type="scientific">Raoultibacter timonensis</name>
    <dbReference type="NCBI Taxonomy" id="1907662"/>
    <lineage>
        <taxon>Bacteria</taxon>
        <taxon>Bacillati</taxon>
        <taxon>Actinomycetota</taxon>
        <taxon>Coriobacteriia</taxon>
        <taxon>Eggerthellales</taxon>
        <taxon>Eggerthellaceae</taxon>
        <taxon>Raoultibacter</taxon>
    </lineage>
</organism>
<evidence type="ECO:0000259" key="5">
    <source>
        <dbReference type="Pfam" id="PF00890"/>
    </source>
</evidence>
<dbReference type="SUPFAM" id="SSF51905">
    <property type="entry name" value="FAD/NAD(P)-binding domain"/>
    <property type="match status" value="1"/>
</dbReference>
<dbReference type="InterPro" id="IPR036188">
    <property type="entry name" value="FAD/NAD-bd_sf"/>
</dbReference>
<reference evidence="6 7" key="1">
    <citation type="submission" date="2022-01" db="EMBL/GenBank/DDBJ databases">
        <title>Novel bile acid biosynthetic pathways are enriched in the microbiome of centenarians.</title>
        <authorList>
            <person name="Sato Y."/>
            <person name="Atarashi K."/>
            <person name="Plichta R.D."/>
            <person name="Arai Y."/>
            <person name="Sasajima S."/>
            <person name="Kearney M.S."/>
            <person name="Suda W."/>
            <person name="Takeshita K."/>
            <person name="Sasaki T."/>
            <person name="Okamoto S."/>
            <person name="Skelly N.A."/>
            <person name="Okamura Y."/>
            <person name="Vlamakis H."/>
            <person name="Li Y."/>
            <person name="Tanoue T."/>
            <person name="Takei H."/>
            <person name="Nittono H."/>
            <person name="Narushima S."/>
            <person name="Irie J."/>
            <person name="Itoh H."/>
            <person name="Moriya K."/>
            <person name="Sugiura Y."/>
            <person name="Suematsu M."/>
            <person name="Moritoki N."/>
            <person name="Shibata S."/>
            <person name="Littman R.D."/>
            <person name="Fischbach A.M."/>
            <person name="Uwamino Y."/>
            <person name="Inoue T."/>
            <person name="Honda A."/>
            <person name="Hattori M."/>
            <person name="Murai T."/>
            <person name="Xavier J.R."/>
            <person name="Hirose N."/>
            <person name="Honda K."/>
        </authorList>
    </citation>
    <scope>NUCLEOTIDE SEQUENCE [LARGE SCALE GENOMIC DNA]</scope>
    <source>
        <strain evidence="6 7">CE91-St30</strain>
    </source>
</reference>
<feature type="domain" description="FAD-dependent oxidoreductase 2 FAD-binding" evidence="5">
    <location>
        <begin position="62"/>
        <end position="516"/>
    </location>
</feature>
<dbReference type="PROSITE" id="PS51318">
    <property type="entry name" value="TAT"/>
    <property type="match status" value="1"/>
</dbReference>
<dbReference type="RefSeq" id="WP_244411686.1">
    <property type="nucleotide sequence ID" value="NZ_AP025564.1"/>
</dbReference>
<keyword evidence="2" id="KW-0285">Flavoprotein</keyword>
<dbReference type="Proteomes" id="UP001320544">
    <property type="component" value="Chromosome"/>
</dbReference>
<dbReference type="InterPro" id="IPR006311">
    <property type="entry name" value="TAT_signal"/>
</dbReference>
<keyword evidence="7" id="KW-1185">Reference proteome</keyword>
<dbReference type="PANTHER" id="PTHR43400:SF10">
    <property type="entry name" value="3-OXOSTEROID 1-DEHYDROGENASE"/>
    <property type="match status" value="1"/>
</dbReference>
<dbReference type="InterPro" id="IPR050315">
    <property type="entry name" value="FAD-oxidoreductase_2"/>
</dbReference>
<dbReference type="InterPro" id="IPR027477">
    <property type="entry name" value="Succ_DH/fumarate_Rdtase_cat_sf"/>
</dbReference>
<dbReference type="Pfam" id="PF00890">
    <property type="entry name" value="FAD_binding_2"/>
    <property type="match status" value="1"/>
</dbReference>
<evidence type="ECO:0000256" key="4">
    <source>
        <dbReference type="ARBA" id="ARBA00023002"/>
    </source>
</evidence>
<dbReference type="Gene3D" id="3.50.50.60">
    <property type="entry name" value="FAD/NAD(P)-binding domain"/>
    <property type="match status" value="1"/>
</dbReference>
<protein>
    <recommendedName>
        <fullName evidence="5">FAD-dependent oxidoreductase 2 FAD-binding domain-containing protein</fullName>
    </recommendedName>
</protein>
<keyword evidence="3" id="KW-0274">FAD</keyword>
<evidence type="ECO:0000256" key="3">
    <source>
        <dbReference type="ARBA" id="ARBA00022827"/>
    </source>
</evidence>
<dbReference type="InterPro" id="IPR003953">
    <property type="entry name" value="FAD-dep_OxRdtase_2_FAD-bd"/>
</dbReference>
<name>A0ABN6MBA9_9ACTN</name>
<proteinExistence type="predicted"/>
<dbReference type="Gene3D" id="3.90.700.10">
    <property type="entry name" value="Succinate dehydrogenase/fumarate reductase flavoprotein, catalytic domain"/>
    <property type="match status" value="1"/>
</dbReference>
<dbReference type="EMBL" id="AP025564">
    <property type="protein sequence ID" value="BDE95254.1"/>
    <property type="molecule type" value="Genomic_DNA"/>
</dbReference>
<comment type="cofactor">
    <cofactor evidence="1">
        <name>FAD</name>
        <dbReference type="ChEBI" id="CHEBI:57692"/>
    </cofactor>
</comment>